<evidence type="ECO:0000313" key="3">
    <source>
        <dbReference type="EMBL" id="SSC64837.1"/>
    </source>
</evidence>
<evidence type="ECO:0000256" key="2">
    <source>
        <dbReference type="SAM" id="Phobius"/>
    </source>
</evidence>
<dbReference type="PANTHER" id="PTHR30238:SF4">
    <property type="entry name" value="SLL1022 PROTEIN"/>
    <property type="match status" value="1"/>
</dbReference>
<feature type="transmembrane region" description="Helical" evidence="2">
    <location>
        <begin position="344"/>
        <end position="362"/>
    </location>
</feature>
<proteinExistence type="predicted"/>
<evidence type="ECO:0000313" key="4">
    <source>
        <dbReference type="Proteomes" id="UP000254764"/>
    </source>
</evidence>
<keyword evidence="2" id="KW-1133">Transmembrane helix</keyword>
<feature type="region of interest" description="Disordered" evidence="1">
    <location>
        <begin position="16"/>
        <end position="45"/>
    </location>
</feature>
<evidence type="ECO:0008006" key="5">
    <source>
        <dbReference type="Google" id="ProtNLM"/>
    </source>
</evidence>
<feature type="transmembrane region" description="Helical" evidence="2">
    <location>
        <begin position="277"/>
        <end position="295"/>
    </location>
</feature>
<dbReference type="EMBL" id="UEYP01000014">
    <property type="protein sequence ID" value="SSC64837.1"/>
    <property type="molecule type" value="Genomic_DNA"/>
</dbReference>
<dbReference type="NCBIfam" id="NF010620">
    <property type="entry name" value="PRK14013.2-6"/>
    <property type="match status" value="1"/>
</dbReference>
<dbReference type="NCBIfam" id="NF010616">
    <property type="entry name" value="PRK14013.2-2"/>
    <property type="match status" value="1"/>
</dbReference>
<keyword evidence="2" id="KW-0812">Transmembrane</keyword>
<organism evidence="3 4">
    <name type="scientific">Ciceribacter selenitireducens ATCC BAA-1503</name>
    <dbReference type="NCBI Taxonomy" id="1336235"/>
    <lineage>
        <taxon>Bacteria</taxon>
        <taxon>Pseudomonadati</taxon>
        <taxon>Pseudomonadota</taxon>
        <taxon>Alphaproteobacteria</taxon>
        <taxon>Hyphomicrobiales</taxon>
        <taxon>Rhizobiaceae</taxon>
        <taxon>Ciceribacter</taxon>
    </lineage>
</organism>
<accession>A0A376AAZ9</accession>
<feature type="compositionally biased region" description="Polar residues" evidence="1">
    <location>
        <begin position="24"/>
        <end position="45"/>
    </location>
</feature>
<reference evidence="4" key="1">
    <citation type="submission" date="2018-07" db="EMBL/GenBank/DDBJ databases">
        <authorList>
            <person name="Peiro R."/>
            <person name="Begona"/>
            <person name="Cbmso G."/>
            <person name="Lopez M."/>
            <person name="Gonzalez S."/>
        </authorList>
    </citation>
    <scope>NUCLEOTIDE SEQUENCE [LARGE SCALE GENOMIC DNA]</scope>
</reference>
<dbReference type="Pfam" id="PF04332">
    <property type="entry name" value="DUF475"/>
    <property type="match status" value="1"/>
</dbReference>
<feature type="transmembrane region" description="Helical" evidence="2">
    <location>
        <begin position="244"/>
        <end position="265"/>
    </location>
</feature>
<sequence length="407" mass="44669">MSRRIQENDIFEHANFPRVPGDARQTTSPVPFDNSNQPGDTSMSQPASGNNTLGYFKWAFIVTVAGLVLGAWLGWQTTGTIGGMATVFFICAVLAVLEISLSFDNAIVNANKLKDMTPVWQHRFLTWGIVIAVFGMRIVFPLLIVVIAAGIGPVDAFILAAREPAEYARIMNDAHLPIAAFGGTFLMMVGLTYFFDHEKDVHWIEMIEKHMARSATIKGIEIAFVLLLILLFSKLLEGEEAVTFVYSAIYGLLTFLAVEVLGGLLDQSQKTMSEAAKGGLGAFIYLEVLDASFSFDGVIGAFALSQNLFVIAIGLGIGAMYVRSMTIMLVEKGTLAEYRYLEHGAFYAILILSVIMYCQTLVHIPEVITGLGGAGLIGVSLWSSIRYNRKERAEELQRERETIAENI</sequence>
<dbReference type="Proteomes" id="UP000254764">
    <property type="component" value="Unassembled WGS sequence"/>
</dbReference>
<dbReference type="NCBIfam" id="NF010613">
    <property type="entry name" value="PRK14013.1-3"/>
    <property type="match status" value="1"/>
</dbReference>
<keyword evidence="2" id="KW-0472">Membrane</keyword>
<feature type="transmembrane region" description="Helical" evidence="2">
    <location>
        <begin position="55"/>
        <end position="75"/>
    </location>
</feature>
<dbReference type="InterPro" id="IPR007427">
    <property type="entry name" value="DUF475"/>
</dbReference>
<gene>
    <name evidence="3" type="ORF">RHIZ70_545</name>
</gene>
<name>A0A376AAZ9_9HYPH</name>
<feature type="transmembrane region" description="Helical" evidence="2">
    <location>
        <begin position="174"/>
        <end position="195"/>
    </location>
</feature>
<keyword evidence="4" id="KW-1185">Reference proteome</keyword>
<dbReference type="AlphaFoldDB" id="A0A376AAZ9"/>
<feature type="transmembrane region" description="Helical" evidence="2">
    <location>
        <begin position="215"/>
        <end position="232"/>
    </location>
</feature>
<feature type="transmembrane region" description="Helical" evidence="2">
    <location>
        <begin position="124"/>
        <end position="154"/>
    </location>
</feature>
<feature type="transmembrane region" description="Helical" evidence="2">
    <location>
        <begin position="368"/>
        <end position="385"/>
    </location>
</feature>
<protein>
    <recommendedName>
        <fullName evidence="5">DUF475 domain-containing protein</fullName>
    </recommendedName>
</protein>
<evidence type="ECO:0000256" key="1">
    <source>
        <dbReference type="SAM" id="MobiDB-lite"/>
    </source>
</evidence>
<feature type="transmembrane region" description="Helical" evidence="2">
    <location>
        <begin position="301"/>
        <end position="323"/>
    </location>
</feature>
<dbReference type="PANTHER" id="PTHR30238">
    <property type="entry name" value="MEMBRANE BOUND PREDICTED REDOX MODULATOR"/>
    <property type="match status" value="1"/>
</dbReference>
<feature type="transmembrane region" description="Helical" evidence="2">
    <location>
        <begin position="81"/>
        <end position="103"/>
    </location>
</feature>